<feature type="region of interest" description="Disordered" evidence="1">
    <location>
        <begin position="28"/>
        <end position="92"/>
    </location>
</feature>
<proteinExistence type="predicted"/>
<reference evidence="4 5" key="1">
    <citation type="submission" date="2019-02" db="EMBL/GenBank/DDBJ databases">
        <title>Genomic Encyclopedia of Archaeal and Bacterial Type Strains, Phase II (KMG-II): from individual species to whole genera.</title>
        <authorList>
            <person name="Goeker M."/>
        </authorList>
    </citation>
    <scope>NUCLEOTIDE SEQUENCE [LARGE SCALE GENOMIC DNA]</scope>
    <source>
        <strain evidence="4 5">DSM 18101</strain>
    </source>
</reference>
<dbReference type="RefSeq" id="WP_242617793.1">
    <property type="nucleotide sequence ID" value="NZ_SHKW01000001.1"/>
</dbReference>
<feature type="signal peptide" evidence="2">
    <location>
        <begin position="1"/>
        <end position="24"/>
    </location>
</feature>
<dbReference type="CDD" id="cd00198">
    <property type="entry name" value="vWFA"/>
    <property type="match status" value="1"/>
</dbReference>
<dbReference type="SMART" id="SM00327">
    <property type="entry name" value="VWA"/>
    <property type="match status" value="1"/>
</dbReference>
<feature type="domain" description="VWFA" evidence="3">
    <location>
        <begin position="147"/>
        <end position="321"/>
    </location>
</feature>
<evidence type="ECO:0000313" key="5">
    <source>
        <dbReference type="Proteomes" id="UP000292958"/>
    </source>
</evidence>
<dbReference type="SUPFAM" id="SSF53300">
    <property type="entry name" value="vWA-like"/>
    <property type="match status" value="1"/>
</dbReference>
<dbReference type="InterPro" id="IPR036465">
    <property type="entry name" value="vWFA_dom_sf"/>
</dbReference>
<feature type="compositionally biased region" description="Low complexity" evidence="1">
    <location>
        <begin position="76"/>
        <end position="85"/>
    </location>
</feature>
<feature type="chain" id="PRO_5020305732" evidence="2">
    <location>
        <begin position="25"/>
        <end position="395"/>
    </location>
</feature>
<comment type="caution">
    <text evidence="4">The sequence shown here is derived from an EMBL/GenBank/DDBJ whole genome shotgun (WGS) entry which is preliminary data.</text>
</comment>
<feature type="region of interest" description="Disordered" evidence="1">
    <location>
        <begin position="374"/>
        <end position="395"/>
    </location>
</feature>
<protein>
    <submittedName>
        <fullName evidence="4">VWFA-related protein</fullName>
    </submittedName>
</protein>
<organism evidence="4 5">
    <name type="scientific">Edaphobacter modestus</name>
    <dbReference type="NCBI Taxonomy" id="388466"/>
    <lineage>
        <taxon>Bacteria</taxon>
        <taxon>Pseudomonadati</taxon>
        <taxon>Acidobacteriota</taxon>
        <taxon>Terriglobia</taxon>
        <taxon>Terriglobales</taxon>
        <taxon>Acidobacteriaceae</taxon>
        <taxon>Edaphobacter</taxon>
    </lineage>
</organism>
<dbReference type="Pfam" id="PF13519">
    <property type="entry name" value="VWA_2"/>
    <property type="match status" value="1"/>
</dbReference>
<keyword evidence="2" id="KW-0732">Signal</keyword>
<evidence type="ECO:0000256" key="2">
    <source>
        <dbReference type="SAM" id="SignalP"/>
    </source>
</evidence>
<sequence>MHLRTKALPWAAAAMLLLPRPGWASGWGWQGNASQATNPTQQSPAQPASQPSLTVDRDPVASPDPDTPPPTGKGGAKAPEGPAGPIQRGAGGKYTLRTDAYEVRLNATVLDSDGNSILTLNKDDFRVFEDGVPQTIASFRHEDLPVSLGILIDSSGSMYDKRGAVEQAALDLIKLSNKEDEAFVVDFSWEAFIDTDFTNDIDKLREGLSYVKSSGGTAVYDALVASADYLTKNAKHPKQVLLVVTDGEDNASSASLEQAIRRIQDLDGPVIYSVGLLFGQDTDKRESRHAKRVLETLSEQTGGAAYFPRSLKEVASVAAQVSQDIRTQYTIAYQSTKSPTLGGYREVHVDAKAKGMGKLSVRTRTGYYPRIASAASSQGQAAANPQGANDAPARP</sequence>
<dbReference type="Gene3D" id="3.40.50.410">
    <property type="entry name" value="von Willebrand factor, type A domain"/>
    <property type="match status" value="1"/>
</dbReference>
<dbReference type="Proteomes" id="UP000292958">
    <property type="component" value="Unassembled WGS sequence"/>
</dbReference>
<dbReference type="NCBIfam" id="TIGR03436">
    <property type="entry name" value="acidobact_VWFA"/>
    <property type="match status" value="1"/>
</dbReference>
<gene>
    <name evidence="4" type="ORF">BDD14_1493</name>
</gene>
<dbReference type="InterPro" id="IPR002035">
    <property type="entry name" value="VWF_A"/>
</dbReference>
<feature type="compositionally biased region" description="Low complexity" evidence="1">
    <location>
        <begin position="35"/>
        <end position="54"/>
    </location>
</feature>
<dbReference type="InterPro" id="IPR017802">
    <property type="entry name" value="VWFA-rel_acidobac-type"/>
</dbReference>
<keyword evidence="5" id="KW-1185">Reference proteome</keyword>
<dbReference type="PROSITE" id="PS50234">
    <property type="entry name" value="VWFA"/>
    <property type="match status" value="1"/>
</dbReference>
<dbReference type="AlphaFoldDB" id="A0A4Q7YT24"/>
<dbReference type="EMBL" id="SHKW01000001">
    <property type="protein sequence ID" value="RZU40069.1"/>
    <property type="molecule type" value="Genomic_DNA"/>
</dbReference>
<name>A0A4Q7YT24_9BACT</name>
<evidence type="ECO:0000259" key="3">
    <source>
        <dbReference type="PROSITE" id="PS50234"/>
    </source>
</evidence>
<accession>A0A4Q7YT24</accession>
<evidence type="ECO:0000256" key="1">
    <source>
        <dbReference type="SAM" id="MobiDB-lite"/>
    </source>
</evidence>
<evidence type="ECO:0000313" key="4">
    <source>
        <dbReference type="EMBL" id="RZU40069.1"/>
    </source>
</evidence>